<evidence type="ECO:0000256" key="10">
    <source>
        <dbReference type="ARBA" id="ARBA00022989"/>
    </source>
</evidence>
<dbReference type="InterPro" id="IPR007078">
    <property type="entry name" value="Haem_export_protD_CcmD"/>
</dbReference>
<evidence type="ECO:0000256" key="8">
    <source>
        <dbReference type="ARBA" id="ARBA00022692"/>
    </source>
</evidence>
<evidence type="ECO:0000256" key="3">
    <source>
        <dbReference type="ARBA" id="ARBA00008741"/>
    </source>
</evidence>
<organism evidence="13 14">
    <name type="scientific">Brevundimonas denitrificans</name>
    <dbReference type="NCBI Taxonomy" id="1443434"/>
    <lineage>
        <taxon>Bacteria</taxon>
        <taxon>Pseudomonadati</taxon>
        <taxon>Pseudomonadota</taxon>
        <taxon>Alphaproteobacteria</taxon>
        <taxon>Caulobacterales</taxon>
        <taxon>Caulobacteraceae</taxon>
        <taxon>Brevundimonas</taxon>
    </lineage>
</organism>
<keyword evidence="11 12" id="KW-0472">Membrane</keyword>
<protein>
    <recommendedName>
        <fullName evidence="4 12">Heme exporter protein D</fullName>
    </recommendedName>
</protein>
<keyword evidence="10 12" id="KW-1133">Transmembrane helix</keyword>
<evidence type="ECO:0000256" key="2">
    <source>
        <dbReference type="ARBA" id="ARBA00004377"/>
    </source>
</evidence>
<keyword evidence="8 12" id="KW-0812">Transmembrane</keyword>
<evidence type="ECO:0000256" key="4">
    <source>
        <dbReference type="ARBA" id="ARBA00016461"/>
    </source>
</evidence>
<feature type="transmembrane region" description="Helical" evidence="12">
    <location>
        <begin position="12"/>
        <end position="33"/>
    </location>
</feature>
<evidence type="ECO:0000256" key="5">
    <source>
        <dbReference type="ARBA" id="ARBA00022448"/>
    </source>
</evidence>
<dbReference type="NCBIfam" id="TIGR03141">
    <property type="entry name" value="cytochro_ccmD"/>
    <property type="match status" value="1"/>
</dbReference>
<dbReference type="Pfam" id="PF04995">
    <property type="entry name" value="CcmD"/>
    <property type="match status" value="1"/>
</dbReference>
<evidence type="ECO:0000256" key="6">
    <source>
        <dbReference type="ARBA" id="ARBA00022475"/>
    </source>
</evidence>
<keyword evidence="6 12" id="KW-1003">Cell membrane</keyword>
<keyword evidence="14" id="KW-1185">Reference proteome</keyword>
<keyword evidence="9 12" id="KW-0201">Cytochrome c-type biogenesis</keyword>
<gene>
    <name evidence="13" type="ORF">GCM10007859_11970</name>
</gene>
<accession>A0ABQ6BIQ8</accession>
<sequence length="63" mass="7026">MFDLDMGRYAAFVWPAWGVSAMVLAALAARAVIAARRWSAELKRLEDEPRRAQGVRSTVAHPE</sequence>
<comment type="caution">
    <text evidence="13">The sequence shown here is derived from an EMBL/GenBank/DDBJ whole genome shotgun (WGS) entry which is preliminary data.</text>
</comment>
<evidence type="ECO:0000313" key="13">
    <source>
        <dbReference type="EMBL" id="GLS01186.1"/>
    </source>
</evidence>
<reference evidence="14" key="1">
    <citation type="journal article" date="2019" name="Int. J. Syst. Evol. Microbiol.">
        <title>The Global Catalogue of Microorganisms (GCM) 10K type strain sequencing project: providing services to taxonomists for standard genome sequencing and annotation.</title>
        <authorList>
            <consortium name="The Broad Institute Genomics Platform"/>
            <consortium name="The Broad Institute Genome Sequencing Center for Infectious Disease"/>
            <person name="Wu L."/>
            <person name="Ma J."/>
        </authorList>
    </citation>
    <scope>NUCLEOTIDE SEQUENCE [LARGE SCALE GENOMIC DNA]</scope>
    <source>
        <strain evidence="14">NBRC 110107</strain>
    </source>
</reference>
<dbReference type="EMBL" id="BSOY01000020">
    <property type="protein sequence ID" value="GLS01186.1"/>
    <property type="molecule type" value="Genomic_DNA"/>
</dbReference>
<keyword evidence="5 12" id="KW-0813">Transport</keyword>
<evidence type="ECO:0000313" key="14">
    <source>
        <dbReference type="Proteomes" id="UP001156921"/>
    </source>
</evidence>
<comment type="function">
    <text evidence="1 12">Required for the export of heme to the periplasm for the biogenesis of c-type cytochromes.</text>
</comment>
<comment type="subcellular location">
    <subcellularLocation>
        <location evidence="2 12">Cell inner membrane</location>
        <topology evidence="2 12">Single-pass membrane protein</topology>
    </subcellularLocation>
</comment>
<comment type="similarity">
    <text evidence="3 12">Belongs to the CcmD/CycX/HelD family.</text>
</comment>
<name>A0ABQ6BIQ8_9CAUL</name>
<proteinExistence type="inferred from homology"/>
<evidence type="ECO:0000256" key="9">
    <source>
        <dbReference type="ARBA" id="ARBA00022748"/>
    </source>
</evidence>
<evidence type="ECO:0000256" key="7">
    <source>
        <dbReference type="ARBA" id="ARBA00022519"/>
    </source>
</evidence>
<evidence type="ECO:0000256" key="11">
    <source>
        <dbReference type="ARBA" id="ARBA00023136"/>
    </source>
</evidence>
<dbReference type="Proteomes" id="UP001156921">
    <property type="component" value="Unassembled WGS sequence"/>
</dbReference>
<evidence type="ECO:0000256" key="1">
    <source>
        <dbReference type="ARBA" id="ARBA00002442"/>
    </source>
</evidence>
<evidence type="ECO:0000256" key="12">
    <source>
        <dbReference type="RuleBase" id="RU363101"/>
    </source>
</evidence>
<keyword evidence="7 12" id="KW-0997">Cell inner membrane</keyword>